<keyword evidence="3" id="KW-1185">Reference proteome</keyword>
<dbReference type="EMBL" id="JACHWY010000001">
    <property type="protein sequence ID" value="MBB3046142.1"/>
    <property type="molecule type" value="Genomic_DNA"/>
</dbReference>
<reference evidence="2 3" key="1">
    <citation type="submission" date="2020-08" db="EMBL/GenBank/DDBJ databases">
        <title>Genomic Encyclopedia of Type Strains, Phase III (KMG-III): the genomes of soil and plant-associated and newly described type strains.</title>
        <authorList>
            <person name="Whitman W."/>
        </authorList>
    </citation>
    <scope>NUCLEOTIDE SEQUENCE [LARGE SCALE GENOMIC DNA]</scope>
    <source>
        <strain evidence="2 3">CECT 8654</strain>
    </source>
</reference>
<accession>A0A7W4Z4J7</accession>
<dbReference type="Gene3D" id="1.10.10.610">
    <property type="entry name" value="YehU-like"/>
    <property type="match status" value="1"/>
</dbReference>
<dbReference type="Pfam" id="PF06794">
    <property type="entry name" value="UPF0270"/>
    <property type="match status" value="1"/>
</dbReference>
<evidence type="ECO:0008006" key="4">
    <source>
        <dbReference type="Google" id="ProtNLM"/>
    </source>
</evidence>
<proteinExistence type="inferred from homology"/>
<dbReference type="AlphaFoldDB" id="A0A7W4Z4J7"/>
<protein>
    <recommendedName>
        <fullName evidence="4">YheU family protein</fullName>
    </recommendedName>
</protein>
<name>A0A7W4Z4J7_9GAMM</name>
<comment type="similarity">
    <text evidence="1">Belongs to the UPF0270 family.</text>
</comment>
<dbReference type="InterPro" id="IPR010648">
    <property type="entry name" value="UPF0270"/>
</dbReference>
<sequence length="76" mass="8620">MADDAPDMVEIPWQKLTPEALQGLLEELVTRDGTDYGEVELSMDEKVARLRKALEDKRAVIAFSPETESWVVQSRD</sequence>
<comment type="caution">
    <text evidence="2">The sequence shown here is derived from an EMBL/GenBank/DDBJ whole genome shotgun (WGS) entry which is preliminary data.</text>
</comment>
<gene>
    <name evidence="2" type="ORF">FHR99_000378</name>
</gene>
<dbReference type="Proteomes" id="UP000537130">
    <property type="component" value="Unassembled WGS sequence"/>
</dbReference>
<dbReference type="RefSeq" id="WP_183408844.1">
    <property type="nucleotide sequence ID" value="NZ_JACHWY010000001.1"/>
</dbReference>
<dbReference type="SUPFAM" id="SSF118001">
    <property type="entry name" value="YehU-like"/>
    <property type="match status" value="1"/>
</dbReference>
<evidence type="ECO:0000313" key="3">
    <source>
        <dbReference type="Proteomes" id="UP000537130"/>
    </source>
</evidence>
<organism evidence="2 3">
    <name type="scientific">Litorivivens lipolytica</name>
    <dbReference type="NCBI Taxonomy" id="1524264"/>
    <lineage>
        <taxon>Bacteria</taxon>
        <taxon>Pseudomonadati</taxon>
        <taxon>Pseudomonadota</taxon>
        <taxon>Gammaproteobacteria</taxon>
        <taxon>Litorivivens</taxon>
    </lineage>
</organism>
<evidence type="ECO:0000313" key="2">
    <source>
        <dbReference type="EMBL" id="MBB3046142.1"/>
    </source>
</evidence>
<dbReference type="InterPro" id="IPR036685">
    <property type="entry name" value="YehU-like_sf"/>
</dbReference>
<evidence type="ECO:0000256" key="1">
    <source>
        <dbReference type="ARBA" id="ARBA00006450"/>
    </source>
</evidence>